<dbReference type="GO" id="GO:0016757">
    <property type="term" value="F:glycosyltransferase activity"/>
    <property type="evidence" value="ECO:0007669"/>
    <property type="project" value="InterPro"/>
</dbReference>
<dbReference type="OrthoDB" id="9790710at2"/>
<dbReference type="SUPFAM" id="SSF53756">
    <property type="entry name" value="UDP-Glycosyltransferase/glycogen phosphorylase"/>
    <property type="match status" value="1"/>
</dbReference>
<organism evidence="3 4">
    <name type="scientific">Leeuwenhoekiella palythoae</name>
    <dbReference type="NCBI Taxonomy" id="573501"/>
    <lineage>
        <taxon>Bacteria</taxon>
        <taxon>Pseudomonadati</taxon>
        <taxon>Bacteroidota</taxon>
        <taxon>Flavobacteriia</taxon>
        <taxon>Flavobacteriales</taxon>
        <taxon>Flavobacteriaceae</taxon>
        <taxon>Leeuwenhoekiella</taxon>
    </lineage>
</organism>
<dbReference type="STRING" id="573501.SAMN04487999_0629"/>
<evidence type="ECO:0000259" key="1">
    <source>
        <dbReference type="Pfam" id="PF00534"/>
    </source>
</evidence>
<dbReference type="InterPro" id="IPR050194">
    <property type="entry name" value="Glycosyltransferase_grp1"/>
</dbReference>
<dbReference type="PANTHER" id="PTHR45947:SF3">
    <property type="entry name" value="SULFOQUINOVOSYL TRANSFERASE SQD2"/>
    <property type="match status" value="1"/>
</dbReference>
<dbReference type="RefSeq" id="WP_072980237.1">
    <property type="nucleotide sequence ID" value="NZ_FQXT01000001.1"/>
</dbReference>
<keyword evidence="5" id="KW-1185">Reference proteome</keyword>
<dbReference type="Proteomes" id="UP000290037">
    <property type="component" value="Unassembled WGS sequence"/>
</dbReference>
<dbReference type="Pfam" id="PF00534">
    <property type="entry name" value="Glycos_transf_1"/>
    <property type="match status" value="1"/>
</dbReference>
<proteinExistence type="predicted"/>
<protein>
    <submittedName>
        <fullName evidence="2">Glycosyltransferase involved in cell wall biosynthesis</fullName>
    </submittedName>
    <submittedName>
        <fullName evidence="3">Glycosyltransferase involved in cell wall bisynthesis</fullName>
    </submittedName>
</protein>
<dbReference type="AlphaFoldDB" id="A0A1M5UCY3"/>
<dbReference type="EMBL" id="QOVN01000009">
    <property type="protein sequence ID" value="RXG27159.1"/>
    <property type="molecule type" value="Genomic_DNA"/>
</dbReference>
<dbReference type="EMBL" id="FQXT01000001">
    <property type="protein sequence ID" value="SHH60800.1"/>
    <property type="molecule type" value="Genomic_DNA"/>
</dbReference>
<keyword evidence="3" id="KW-0808">Transferase</keyword>
<evidence type="ECO:0000313" key="3">
    <source>
        <dbReference type="EMBL" id="SHH60800.1"/>
    </source>
</evidence>
<accession>A0A1M5UCY3</accession>
<gene>
    <name evidence="2" type="ORF">DSM01_3233</name>
    <name evidence="3" type="ORF">SAMN04487999_0629</name>
</gene>
<sequence>MKVLHILTSLNPIAGGVAKAVDLAVCALDSVGFASEVVCFDEPEASFLRSKHYEVYALGPANNMYSYTENFKEWARVHLRNYDHIILHGLWQYSSYGGYLFWRKYASTSSLWVMPHGMLDPYFQKAKDRRLKAIRNWFFWKFLERQVVNNSNGLLFTCLDELKLARTTFKPYNPKSEIVVGLGIDSPISYSYSLSEAFKSTIPALNERPYFLFLGRVDSKKGVDLLVKAYRSLRVKHADIPDLVIAGPGLESAYGQQVLSDAAGDDRIHFPGMLQGAAKWGALYGAQNFILPSHQENFGIAVVEALACGTPVLISKQVNIWREIIKEEAGIAEADTLEGTINLLERWLNFSEEQRRLKKDNASKAYRQYFTTNAFGENLRVLFNK</sequence>
<evidence type="ECO:0000313" key="2">
    <source>
        <dbReference type="EMBL" id="RXG27159.1"/>
    </source>
</evidence>
<reference evidence="2 5" key="3">
    <citation type="submission" date="2018-07" db="EMBL/GenBank/DDBJ databases">
        <title>Leeuwenhoekiella genomics.</title>
        <authorList>
            <person name="Tahon G."/>
            <person name="Willems A."/>
        </authorList>
    </citation>
    <scope>NUCLEOTIDE SEQUENCE [LARGE SCALE GENOMIC DNA]</scope>
    <source>
        <strain evidence="2 5">LMG 24856</strain>
    </source>
</reference>
<dbReference type="PANTHER" id="PTHR45947">
    <property type="entry name" value="SULFOQUINOVOSYL TRANSFERASE SQD2"/>
    <property type="match status" value="1"/>
</dbReference>
<evidence type="ECO:0000313" key="5">
    <source>
        <dbReference type="Proteomes" id="UP000290037"/>
    </source>
</evidence>
<dbReference type="Proteomes" id="UP000184240">
    <property type="component" value="Unassembled WGS sequence"/>
</dbReference>
<reference evidence="3" key="2">
    <citation type="submission" date="2016-11" db="EMBL/GenBank/DDBJ databases">
        <authorList>
            <person name="Jaros S."/>
            <person name="Januszkiewicz K."/>
            <person name="Wedrychowicz H."/>
        </authorList>
    </citation>
    <scope>NUCLEOTIDE SEQUENCE [LARGE SCALE GENOMIC DNA]</scope>
    <source>
        <strain evidence="3">DSM 19859</strain>
    </source>
</reference>
<name>A0A1M5UCY3_9FLAO</name>
<dbReference type="InterPro" id="IPR001296">
    <property type="entry name" value="Glyco_trans_1"/>
</dbReference>
<evidence type="ECO:0000313" key="4">
    <source>
        <dbReference type="Proteomes" id="UP000184240"/>
    </source>
</evidence>
<reference evidence="4" key="1">
    <citation type="submission" date="2016-11" db="EMBL/GenBank/DDBJ databases">
        <authorList>
            <person name="Varghese N."/>
            <person name="Submissions S."/>
        </authorList>
    </citation>
    <scope>NUCLEOTIDE SEQUENCE [LARGE SCALE GENOMIC DNA]</scope>
    <source>
        <strain evidence="4">DSM 19859</strain>
    </source>
</reference>
<feature type="domain" description="Glycosyl transferase family 1" evidence="1">
    <location>
        <begin position="205"/>
        <end position="360"/>
    </location>
</feature>
<dbReference type="Gene3D" id="3.40.50.2000">
    <property type="entry name" value="Glycogen Phosphorylase B"/>
    <property type="match status" value="2"/>
</dbReference>